<evidence type="ECO:0000256" key="1">
    <source>
        <dbReference type="SAM" id="MobiDB-lite"/>
    </source>
</evidence>
<proteinExistence type="predicted"/>
<accession>A0A915N7Z7</accession>
<keyword evidence="2" id="KW-0732">Signal</keyword>
<evidence type="ECO:0000256" key="2">
    <source>
        <dbReference type="SAM" id="SignalP"/>
    </source>
</evidence>
<feature type="signal peptide" evidence="2">
    <location>
        <begin position="1"/>
        <end position="21"/>
    </location>
</feature>
<dbReference type="WBParaSite" id="scaffold9296_cov292.g13824">
    <property type="protein sequence ID" value="scaffold9296_cov292.g13824"/>
    <property type="gene ID" value="scaffold9296_cov292.g13824"/>
</dbReference>
<sequence length="178" mass="19638">MAIFISALLIISMAFIPLTEGMEKGQQSGSKNASVPSASPCKMGKLENPTPNLLKLEHQTLPSKEDKVNILKVTSKTDNLKNTKIILEVGGSKCEASVKDNKGKECEIPHKEINKGPQSGTMIFSYAEGKEVKVPFKDVHLFNANVCEIVLEKYDINKHILDFILNGKIKVFVNLLLE</sequence>
<reference evidence="4" key="1">
    <citation type="submission" date="2022-11" db="UniProtKB">
        <authorList>
            <consortium name="WormBaseParasite"/>
        </authorList>
    </citation>
    <scope>IDENTIFICATION</scope>
</reference>
<feature type="chain" id="PRO_5038009322" evidence="2">
    <location>
        <begin position="22"/>
        <end position="178"/>
    </location>
</feature>
<keyword evidence="3" id="KW-1185">Reference proteome</keyword>
<organism evidence="3 4">
    <name type="scientific">Meloidogyne javanica</name>
    <name type="common">Root-knot nematode worm</name>
    <dbReference type="NCBI Taxonomy" id="6303"/>
    <lineage>
        <taxon>Eukaryota</taxon>
        <taxon>Metazoa</taxon>
        <taxon>Ecdysozoa</taxon>
        <taxon>Nematoda</taxon>
        <taxon>Chromadorea</taxon>
        <taxon>Rhabditida</taxon>
        <taxon>Tylenchina</taxon>
        <taxon>Tylenchomorpha</taxon>
        <taxon>Tylenchoidea</taxon>
        <taxon>Meloidogynidae</taxon>
        <taxon>Meloidogyninae</taxon>
        <taxon>Meloidogyne</taxon>
        <taxon>Meloidogyne incognita group</taxon>
    </lineage>
</organism>
<feature type="compositionally biased region" description="Polar residues" evidence="1">
    <location>
        <begin position="25"/>
        <end position="37"/>
    </location>
</feature>
<evidence type="ECO:0000313" key="3">
    <source>
        <dbReference type="Proteomes" id="UP000887561"/>
    </source>
</evidence>
<feature type="region of interest" description="Disordered" evidence="1">
    <location>
        <begin position="23"/>
        <end position="46"/>
    </location>
</feature>
<name>A0A915N7Z7_MELJA</name>
<protein>
    <submittedName>
        <fullName evidence="4">Uncharacterized protein</fullName>
    </submittedName>
</protein>
<dbReference type="AlphaFoldDB" id="A0A915N7Z7"/>
<evidence type="ECO:0000313" key="4">
    <source>
        <dbReference type="WBParaSite" id="scaffold9296_cov292.g13824"/>
    </source>
</evidence>
<dbReference type="Proteomes" id="UP000887561">
    <property type="component" value="Unplaced"/>
</dbReference>